<dbReference type="GO" id="GO:0008270">
    <property type="term" value="F:zinc ion binding"/>
    <property type="evidence" value="ECO:0007669"/>
    <property type="project" value="InterPro"/>
</dbReference>
<evidence type="ECO:0000313" key="5">
    <source>
        <dbReference type="Proteomes" id="UP000256645"/>
    </source>
</evidence>
<keyword evidence="5" id="KW-1185">Reference proteome</keyword>
<feature type="domain" description="Zn(2)-C6 fungal-type" evidence="3">
    <location>
        <begin position="319"/>
        <end position="349"/>
    </location>
</feature>
<sequence length="393" mass="43097">MASTPTETAGKRKRSPSHAQQMPTPQMTSSQAGNANGYPQVNYLVQGRKRLKLIEGDSDTFRDVLGMIDDYESVLQRHESLASNLGAKLVGPLLLKTFDKLFDGEIRVVDASLAMQQTPPTWLELVNFARTNANDFVLNEHGYCQVFIGGGQVQISEDDYRLIMSGAPERMIPNQPIPEDEAAELGTLNILEARLQVLIKKADVVASKARQLNYHLGKHKLAVQARASVSSTSGPPPNGNLTLLQVQQDLLKQFSQDGRQSPLPLKATRPHHAAVEDRRSMSSVAPDHRRESPSDKDNHRSLMTSRIEKLSRGDPIDPPCDRCRRLKFECTKNLTACGACTKKHAKCSWADITEEELATVQAAGRGSSVSDPADLDPLLAATGATHTNLKCSF</sequence>
<dbReference type="AlphaFoldDB" id="A0A3D8S1N4"/>
<dbReference type="CDD" id="cd00067">
    <property type="entry name" value="GAL4"/>
    <property type="match status" value="1"/>
</dbReference>
<evidence type="ECO:0000259" key="3">
    <source>
        <dbReference type="PROSITE" id="PS50048"/>
    </source>
</evidence>
<organism evidence="4 5">
    <name type="scientific">Coleophoma cylindrospora</name>
    <dbReference type="NCBI Taxonomy" id="1849047"/>
    <lineage>
        <taxon>Eukaryota</taxon>
        <taxon>Fungi</taxon>
        <taxon>Dikarya</taxon>
        <taxon>Ascomycota</taxon>
        <taxon>Pezizomycotina</taxon>
        <taxon>Leotiomycetes</taxon>
        <taxon>Helotiales</taxon>
        <taxon>Dermateaceae</taxon>
        <taxon>Coleophoma</taxon>
    </lineage>
</organism>
<comment type="caution">
    <text evidence="4">The sequence shown here is derived from an EMBL/GenBank/DDBJ whole genome shotgun (WGS) entry which is preliminary data.</text>
</comment>
<protein>
    <recommendedName>
        <fullName evidence="3">Zn(2)-C6 fungal-type domain-containing protein</fullName>
    </recommendedName>
</protein>
<dbReference type="InterPro" id="IPR001138">
    <property type="entry name" value="Zn2Cys6_DnaBD"/>
</dbReference>
<proteinExistence type="predicted"/>
<reference evidence="4 5" key="1">
    <citation type="journal article" date="2018" name="IMA Fungus">
        <title>IMA Genome-F 9: Draft genome sequence of Annulohypoxylon stygium, Aspergillus mulundensis, Berkeleyomyces basicola (syn. Thielaviopsis basicola), Ceratocystis smalleyi, two Cercospora beticola strains, Coleophoma cylindrospora, Fusarium fracticaudum, Phialophora cf. hyalina, and Morchella septimelata.</title>
        <authorList>
            <person name="Wingfield B.D."/>
            <person name="Bills G.F."/>
            <person name="Dong Y."/>
            <person name="Huang W."/>
            <person name="Nel W.J."/>
            <person name="Swalarsk-Parry B.S."/>
            <person name="Vaghefi N."/>
            <person name="Wilken P.M."/>
            <person name="An Z."/>
            <person name="de Beer Z.W."/>
            <person name="De Vos L."/>
            <person name="Chen L."/>
            <person name="Duong T.A."/>
            <person name="Gao Y."/>
            <person name="Hammerbacher A."/>
            <person name="Kikkert J.R."/>
            <person name="Li Y."/>
            <person name="Li H."/>
            <person name="Li K."/>
            <person name="Li Q."/>
            <person name="Liu X."/>
            <person name="Ma X."/>
            <person name="Naidoo K."/>
            <person name="Pethybridge S.J."/>
            <person name="Sun J."/>
            <person name="Steenkamp E.T."/>
            <person name="van der Nest M.A."/>
            <person name="van Wyk S."/>
            <person name="Wingfield M.J."/>
            <person name="Xiong C."/>
            <person name="Yue Q."/>
            <person name="Zhang X."/>
        </authorList>
    </citation>
    <scope>NUCLEOTIDE SEQUENCE [LARGE SCALE GENOMIC DNA]</scope>
    <source>
        <strain evidence="4 5">BP6252</strain>
    </source>
</reference>
<dbReference type="GO" id="GO:0000981">
    <property type="term" value="F:DNA-binding transcription factor activity, RNA polymerase II-specific"/>
    <property type="evidence" value="ECO:0007669"/>
    <property type="project" value="InterPro"/>
</dbReference>
<gene>
    <name evidence="4" type="ORF">BP6252_04861</name>
</gene>
<feature type="compositionally biased region" description="Polar residues" evidence="2">
    <location>
        <begin position="17"/>
        <end position="35"/>
    </location>
</feature>
<dbReference type="PROSITE" id="PS50048">
    <property type="entry name" value="ZN2_CY6_FUNGAL_2"/>
    <property type="match status" value="1"/>
</dbReference>
<name>A0A3D8S1N4_9HELO</name>
<dbReference type="InterPro" id="IPR036864">
    <property type="entry name" value="Zn2-C6_fun-type_DNA-bd_sf"/>
</dbReference>
<dbReference type="OrthoDB" id="5422841at2759"/>
<evidence type="ECO:0000313" key="4">
    <source>
        <dbReference type="EMBL" id="RDW80223.1"/>
    </source>
</evidence>
<dbReference type="STRING" id="1849047.A0A3D8S1N4"/>
<dbReference type="SUPFAM" id="SSF57701">
    <property type="entry name" value="Zn2/Cys6 DNA-binding domain"/>
    <property type="match status" value="1"/>
</dbReference>
<keyword evidence="1" id="KW-0539">Nucleus</keyword>
<dbReference type="Proteomes" id="UP000256645">
    <property type="component" value="Unassembled WGS sequence"/>
</dbReference>
<feature type="region of interest" description="Disordered" evidence="2">
    <location>
        <begin position="258"/>
        <end position="314"/>
    </location>
</feature>
<feature type="compositionally biased region" description="Basic and acidic residues" evidence="2">
    <location>
        <begin position="273"/>
        <end position="314"/>
    </location>
</feature>
<evidence type="ECO:0000256" key="2">
    <source>
        <dbReference type="SAM" id="MobiDB-lite"/>
    </source>
</evidence>
<accession>A0A3D8S1N4</accession>
<feature type="region of interest" description="Disordered" evidence="2">
    <location>
        <begin position="1"/>
        <end position="35"/>
    </location>
</feature>
<dbReference type="EMBL" id="PDLM01000004">
    <property type="protein sequence ID" value="RDW80223.1"/>
    <property type="molecule type" value="Genomic_DNA"/>
</dbReference>
<evidence type="ECO:0000256" key="1">
    <source>
        <dbReference type="ARBA" id="ARBA00023242"/>
    </source>
</evidence>